<dbReference type="PROSITE" id="PS51186">
    <property type="entry name" value="GNAT"/>
    <property type="match status" value="1"/>
</dbReference>
<protein>
    <submittedName>
        <fullName evidence="4">Acetyltransferase (GNAT) family protein</fullName>
    </submittedName>
</protein>
<sequence>MCTSADRTRAAERSTTVRRMLRDGTVATLRPLPYDDPLAQYLIEQVQQEYVRRYGGRDEAVVDPAEFLPPRGVFLVAEVDGVPAGCGAWRVRPSGPAEIKRVYVEPAFRRRGIAQLVVAALEEGAAAAGHPEVVLNTGQEQPEALALYAELGYRPVPGYGVYACAPGAVFLGKELTVSRAATGRDEDEESSWAS</sequence>
<evidence type="ECO:0000313" key="4">
    <source>
        <dbReference type="EMBL" id="SNR43513.1"/>
    </source>
</evidence>
<dbReference type="RefSeq" id="WP_254920487.1">
    <property type="nucleotide sequence ID" value="NZ_FZNO01000007.1"/>
</dbReference>
<dbReference type="PANTHER" id="PTHR43877:SF2">
    <property type="entry name" value="AMINOALKYLPHOSPHONATE N-ACETYLTRANSFERASE-RELATED"/>
    <property type="match status" value="1"/>
</dbReference>
<organism evidence="4 5">
    <name type="scientific">Blastococcus mobilis</name>
    <dbReference type="NCBI Taxonomy" id="1938746"/>
    <lineage>
        <taxon>Bacteria</taxon>
        <taxon>Bacillati</taxon>
        <taxon>Actinomycetota</taxon>
        <taxon>Actinomycetes</taxon>
        <taxon>Geodermatophilales</taxon>
        <taxon>Geodermatophilaceae</taxon>
        <taxon>Blastococcus</taxon>
    </lineage>
</organism>
<dbReference type="GO" id="GO:0016747">
    <property type="term" value="F:acyltransferase activity, transferring groups other than amino-acyl groups"/>
    <property type="evidence" value="ECO:0007669"/>
    <property type="project" value="InterPro"/>
</dbReference>
<evidence type="ECO:0000313" key="5">
    <source>
        <dbReference type="Proteomes" id="UP000198403"/>
    </source>
</evidence>
<dbReference type="SUPFAM" id="SSF55729">
    <property type="entry name" value="Acyl-CoA N-acyltransferases (Nat)"/>
    <property type="match status" value="1"/>
</dbReference>
<accession>A0A238WBB3</accession>
<dbReference type="AlphaFoldDB" id="A0A238WBB3"/>
<dbReference type="CDD" id="cd04301">
    <property type="entry name" value="NAT_SF"/>
    <property type="match status" value="1"/>
</dbReference>
<evidence type="ECO:0000256" key="2">
    <source>
        <dbReference type="ARBA" id="ARBA00023315"/>
    </source>
</evidence>
<evidence type="ECO:0000256" key="1">
    <source>
        <dbReference type="ARBA" id="ARBA00022679"/>
    </source>
</evidence>
<evidence type="ECO:0000259" key="3">
    <source>
        <dbReference type="PROSITE" id="PS51186"/>
    </source>
</evidence>
<dbReference type="InterPro" id="IPR016181">
    <property type="entry name" value="Acyl_CoA_acyltransferase"/>
</dbReference>
<keyword evidence="2" id="KW-0012">Acyltransferase</keyword>
<dbReference type="InterPro" id="IPR000182">
    <property type="entry name" value="GNAT_dom"/>
</dbReference>
<keyword evidence="5" id="KW-1185">Reference proteome</keyword>
<proteinExistence type="predicted"/>
<dbReference type="Gene3D" id="3.40.630.30">
    <property type="match status" value="1"/>
</dbReference>
<dbReference type="InterPro" id="IPR050832">
    <property type="entry name" value="Bact_Acetyltransf"/>
</dbReference>
<name>A0A238WBB3_9ACTN</name>
<dbReference type="EMBL" id="FZNO01000007">
    <property type="protein sequence ID" value="SNR43513.1"/>
    <property type="molecule type" value="Genomic_DNA"/>
</dbReference>
<dbReference type="PANTHER" id="PTHR43877">
    <property type="entry name" value="AMINOALKYLPHOSPHONATE N-ACETYLTRANSFERASE-RELATED-RELATED"/>
    <property type="match status" value="1"/>
</dbReference>
<reference evidence="4 5" key="1">
    <citation type="submission" date="2017-06" db="EMBL/GenBank/DDBJ databases">
        <authorList>
            <person name="Kim H.J."/>
            <person name="Triplett B.A."/>
        </authorList>
    </citation>
    <scope>NUCLEOTIDE SEQUENCE [LARGE SCALE GENOMIC DNA]</scope>
    <source>
        <strain evidence="4 5">DSM 44272</strain>
    </source>
</reference>
<dbReference type="Pfam" id="PF00583">
    <property type="entry name" value="Acetyltransf_1"/>
    <property type="match status" value="1"/>
</dbReference>
<feature type="domain" description="N-acetyltransferase" evidence="3">
    <location>
        <begin position="27"/>
        <end position="176"/>
    </location>
</feature>
<gene>
    <name evidence="4" type="ORF">SAMN06272737_10746</name>
</gene>
<keyword evidence="1 4" id="KW-0808">Transferase</keyword>
<dbReference type="Proteomes" id="UP000198403">
    <property type="component" value="Unassembled WGS sequence"/>
</dbReference>